<sequence>MATNQVEEAAKRVHYPLDSSSYKLLNEIGAVVSAVVYKALCIPMNSAAVAIKSIDLDRSRPDLDDVRREAKTLSLLSHPNILKAHCSFTVDRRLWVVMPFMAAGSLQSIISHCHPDGLTEPCIAVVLRDTLNALSYLHGQGHLHRDIKAGNVLVDTNGQVKLADFGVSASIYESSTCSSLKFTDVAGTPYWMAPEVIHSHTGYSFKADIWSFGITALELAHGRPPLSHLPPSKKGNGKKFSKAFKDMVASCLDQDPSKRPTADKLLKHPFFKNCKGTDFLVRNVLQGLPSVEKRYKDNKVNEHADEGEHDDDDDEEDPAMLVKERRISGWNFNQDGLELDPVFPNDDAVAKEVAFGREAGTQQMGEHVYVGGGAAAASIAGGGGVKKEKMLATLNVLKGSLEQELLEVKFLVKTIQGEEESDHQVAAAADHGEEHKEISRLRAALENERKKNLQLELQLHTCKLHHSSALNVSN</sequence>
<dbReference type="Gene3D" id="1.10.510.10">
    <property type="entry name" value="Transferase(Phosphotransferase) domain 1"/>
    <property type="match status" value="1"/>
</dbReference>
<dbReference type="Gramene" id="rna-AYBTSS11_LOCUS16120">
    <property type="protein sequence ID" value="CAJ1955427.1"/>
    <property type="gene ID" value="gene-AYBTSS11_LOCUS16120"/>
</dbReference>
<organism evidence="5 6">
    <name type="scientific">Sphenostylis stenocarpa</name>
    <dbReference type="NCBI Taxonomy" id="92480"/>
    <lineage>
        <taxon>Eukaryota</taxon>
        <taxon>Viridiplantae</taxon>
        <taxon>Streptophyta</taxon>
        <taxon>Embryophyta</taxon>
        <taxon>Tracheophyta</taxon>
        <taxon>Spermatophyta</taxon>
        <taxon>Magnoliopsida</taxon>
        <taxon>eudicotyledons</taxon>
        <taxon>Gunneridae</taxon>
        <taxon>Pentapetalae</taxon>
        <taxon>rosids</taxon>
        <taxon>fabids</taxon>
        <taxon>Fabales</taxon>
        <taxon>Fabaceae</taxon>
        <taxon>Papilionoideae</taxon>
        <taxon>50 kb inversion clade</taxon>
        <taxon>NPAAA clade</taxon>
        <taxon>indigoferoid/millettioid clade</taxon>
        <taxon>Phaseoleae</taxon>
        <taxon>Sphenostylis</taxon>
    </lineage>
</organism>
<evidence type="ECO:0000256" key="1">
    <source>
        <dbReference type="ARBA" id="ARBA00008874"/>
    </source>
</evidence>
<gene>
    <name evidence="5" type="ORF">AYBTSS11_LOCUS16120</name>
</gene>
<evidence type="ECO:0000256" key="3">
    <source>
        <dbReference type="SAM" id="MobiDB-lite"/>
    </source>
</evidence>
<dbReference type="Pfam" id="PF00069">
    <property type="entry name" value="Pkinase"/>
    <property type="match status" value="1"/>
</dbReference>
<dbReference type="SMART" id="SM00220">
    <property type="entry name" value="S_TKc"/>
    <property type="match status" value="1"/>
</dbReference>
<comment type="similarity">
    <text evidence="1">Belongs to the protein kinase superfamily. STE Ser/Thr protein kinase family. STE20 subfamily.</text>
</comment>
<dbReference type="GO" id="GO:0043539">
    <property type="term" value="F:protein serine/threonine kinase activator activity"/>
    <property type="evidence" value="ECO:0007669"/>
    <property type="project" value="InterPro"/>
</dbReference>
<dbReference type="Gene3D" id="3.30.200.20">
    <property type="entry name" value="Phosphorylase Kinase, domain 1"/>
    <property type="match status" value="1"/>
</dbReference>
<reference evidence="5" key="1">
    <citation type="submission" date="2023-10" db="EMBL/GenBank/DDBJ databases">
        <authorList>
            <person name="Domelevo Entfellner J.-B."/>
        </authorList>
    </citation>
    <scope>NUCLEOTIDE SEQUENCE</scope>
</reference>
<proteinExistence type="inferred from homology"/>
<accession>A0AA86SHZ0</accession>
<dbReference type="PANTHER" id="PTHR48014:SF7">
    <property type="entry name" value="SERINE_THREONINE-PROTEIN KINASE BLUS1"/>
    <property type="match status" value="1"/>
</dbReference>
<feature type="compositionally biased region" description="Basic and acidic residues" evidence="3">
    <location>
        <begin position="296"/>
        <end position="306"/>
    </location>
</feature>
<dbReference type="AlphaFoldDB" id="A0AA86SHZ0"/>
<dbReference type="InterPro" id="IPR011009">
    <property type="entry name" value="Kinase-like_dom_sf"/>
</dbReference>
<evidence type="ECO:0000313" key="5">
    <source>
        <dbReference type="EMBL" id="CAJ1955427.1"/>
    </source>
</evidence>
<name>A0AA86SHZ0_9FABA</name>
<feature type="coiled-coil region" evidence="2">
    <location>
        <begin position="428"/>
        <end position="458"/>
    </location>
</feature>
<dbReference type="PROSITE" id="PS50011">
    <property type="entry name" value="PROTEIN_KINASE_DOM"/>
    <property type="match status" value="1"/>
</dbReference>
<feature type="region of interest" description="Disordered" evidence="3">
    <location>
        <begin position="296"/>
        <end position="317"/>
    </location>
</feature>
<evidence type="ECO:0000313" key="6">
    <source>
        <dbReference type="Proteomes" id="UP001189624"/>
    </source>
</evidence>
<feature type="domain" description="Protein kinase" evidence="4">
    <location>
        <begin position="22"/>
        <end position="271"/>
    </location>
</feature>
<keyword evidence="6" id="KW-1185">Reference proteome</keyword>
<keyword evidence="2" id="KW-0175">Coiled coil</keyword>
<dbReference type="PANTHER" id="PTHR48014">
    <property type="entry name" value="SERINE/THREONINE-PROTEIN KINASE FRAY2"/>
    <property type="match status" value="1"/>
</dbReference>
<dbReference type="Proteomes" id="UP001189624">
    <property type="component" value="Chromosome 5"/>
</dbReference>
<dbReference type="InterPro" id="IPR000719">
    <property type="entry name" value="Prot_kinase_dom"/>
</dbReference>
<dbReference type="GO" id="GO:0005524">
    <property type="term" value="F:ATP binding"/>
    <property type="evidence" value="ECO:0007669"/>
    <property type="project" value="InterPro"/>
</dbReference>
<evidence type="ECO:0000259" key="4">
    <source>
        <dbReference type="PROSITE" id="PS50011"/>
    </source>
</evidence>
<dbReference type="GO" id="GO:1902456">
    <property type="term" value="P:regulation of stomatal opening"/>
    <property type="evidence" value="ECO:0007669"/>
    <property type="project" value="TreeGrafter"/>
</dbReference>
<evidence type="ECO:0000256" key="2">
    <source>
        <dbReference type="SAM" id="Coils"/>
    </source>
</evidence>
<dbReference type="InterPro" id="IPR047173">
    <property type="entry name" value="STRAD_A/B-like"/>
</dbReference>
<dbReference type="GO" id="GO:0004672">
    <property type="term" value="F:protein kinase activity"/>
    <property type="evidence" value="ECO:0007669"/>
    <property type="project" value="InterPro"/>
</dbReference>
<dbReference type="FunFam" id="3.30.200.20:FF:000099">
    <property type="entry name" value="Serine/threonine-protein kinase BLUS1"/>
    <property type="match status" value="1"/>
</dbReference>
<protein>
    <recommendedName>
        <fullName evidence="4">Protein kinase domain-containing protein</fullName>
    </recommendedName>
</protein>
<dbReference type="EMBL" id="OY731402">
    <property type="protein sequence ID" value="CAJ1955427.1"/>
    <property type="molecule type" value="Genomic_DNA"/>
</dbReference>
<feature type="compositionally biased region" description="Acidic residues" evidence="3">
    <location>
        <begin position="307"/>
        <end position="317"/>
    </location>
</feature>
<dbReference type="SUPFAM" id="SSF56112">
    <property type="entry name" value="Protein kinase-like (PK-like)"/>
    <property type="match status" value="1"/>
</dbReference>